<evidence type="ECO:0000313" key="1">
    <source>
        <dbReference type="EMBL" id="EST41379.1"/>
    </source>
</evidence>
<dbReference type="Proteomes" id="UP000018208">
    <property type="component" value="Unassembled WGS sequence"/>
</dbReference>
<name>V6LL22_9EUKA</name>
<dbReference type="VEuPathDB" id="GiardiaDB:SS50377_26526"/>
<dbReference type="EMBL" id="AUWU02000006">
    <property type="protein sequence ID" value="KAH0572316.1"/>
    <property type="molecule type" value="Genomic_DNA"/>
</dbReference>
<dbReference type="EMBL" id="KI546170">
    <property type="protein sequence ID" value="EST41379.1"/>
    <property type="molecule type" value="Genomic_DNA"/>
</dbReference>
<evidence type="ECO:0000313" key="3">
    <source>
        <dbReference type="Proteomes" id="UP000018208"/>
    </source>
</evidence>
<reference evidence="1 2" key="1">
    <citation type="journal article" date="2014" name="PLoS Genet.">
        <title>The Genome of Spironucleus salmonicida Highlights a Fish Pathogen Adapted to Fluctuating Environments.</title>
        <authorList>
            <person name="Xu F."/>
            <person name="Jerlstrom-Hultqvist J."/>
            <person name="Einarsson E."/>
            <person name="Astvaldsson A."/>
            <person name="Svard S.G."/>
            <person name="Andersson J.O."/>
        </authorList>
    </citation>
    <scope>NUCLEOTIDE SEQUENCE</scope>
    <source>
        <strain evidence="2">ATCC 50377</strain>
    </source>
</reference>
<organism evidence="1">
    <name type="scientific">Spironucleus salmonicida</name>
    <dbReference type="NCBI Taxonomy" id="348837"/>
    <lineage>
        <taxon>Eukaryota</taxon>
        <taxon>Metamonada</taxon>
        <taxon>Diplomonadida</taxon>
        <taxon>Hexamitidae</taxon>
        <taxon>Hexamitinae</taxon>
        <taxon>Spironucleus</taxon>
    </lineage>
</organism>
<proteinExistence type="predicted"/>
<dbReference type="AlphaFoldDB" id="V6LL22"/>
<reference evidence="2" key="2">
    <citation type="submission" date="2020-12" db="EMBL/GenBank/DDBJ databases">
        <title>New Spironucleus salmonicida genome in near-complete chromosomes.</title>
        <authorList>
            <person name="Xu F."/>
            <person name="Kurt Z."/>
            <person name="Jimenez-Gonzalez A."/>
            <person name="Astvaldsson A."/>
            <person name="Andersson J.O."/>
            <person name="Svard S.G."/>
        </authorList>
    </citation>
    <scope>NUCLEOTIDE SEQUENCE</scope>
    <source>
        <strain evidence="2">ATCC 50377</strain>
    </source>
</reference>
<sequence>MICCAVPSENLQEKLESLEHDLIDINSPLAQLHTVVYETRKNNSALQRQLNQSKIDHNGILAERERHQAQKDGLAKLSVELDQEQQYLDKQVQQFQYEFETFQTEDFFENEDKVKLIECINLHKTLYQSKWDKFEDTRIEIETLKSQLNRTNYRYHCPYKAGALGTIQRLWRSFLRVVRFDFLE</sequence>
<keyword evidence="3" id="KW-1185">Reference proteome</keyword>
<protein>
    <submittedName>
        <fullName evidence="1">Uncharacterized protein</fullName>
    </submittedName>
</protein>
<accession>V6LL22</accession>
<gene>
    <name evidence="1" type="ORF">SS50377_19095</name>
    <name evidence="2" type="ORF">SS50377_26526</name>
</gene>
<evidence type="ECO:0000313" key="2">
    <source>
        <dbReference type="EMBL" id="KAH0572316.1"/>
    </source>
</evidence>